<feature type="transmembrane region" description="Helical" evidence="1">
    <location>
        <begin position="12"/>
        <end position="32"/>
    </location>
</feature>
<keyword evidence="3" id="KW-1185">Reference proteome</keyword>
<dbReference type="EMBL" id="MWIH01000005">
    <property type="protein sequence ID" value="OQO92491.1"/>
    <property type="molecule type" value="Genomic_DNA"/>
</dbReference>
<proteinExistence type="predicted"/>
<dbReference type="STRING" id="1962155.B1813_09865"/>
<dbReference type="PANTHER" id="PTHR33802">
    <property type="entry name" value="SI:CH211-161H7.5-RELATED"/>
    <property type="match status" value="1"/>
</dbReference>
<evidence type="ECO:0008006" key="4">
    <source>
        <dbReference type="Google" id="ProtNLM"/>
    </source>
</evidence>
<evidence type="ECO:0000313" key="3">
    <source>
        <dbReference type="Proteomes" id="UP000192591"/>
    </source>
</evidence>
<reference evidence="2 3" key="1">
    <citation type="submission" date="2017-02" db="EMBL/GenBank/DDBJ databases">
        <title>Draft genome of Saccharomonospora sp. 154.</title>
        <authorList>
            <person name="Alonso-Carmona G.S."/>
            <person name="De La Haba R."/>
            <person name="Vera-Gargallo B."/>
            <person name="Sandoval-Trujillo A.H."/>
            <person name="Ramirez-Duran N."/>
            <person name="Ventosa A."/>
        </authorList>
    </citation>
    <scope>NUCLEOTIDE SEQUENCE [LARGE SCALE GENOMIC DNA]</scope>
    <source>
        <strain evidence="2 3">LRS4.154</strain>
    </source>
</reference>
<gene>
    <name evidence="2" type="ORF">B1813_09865</name>
</gene>
<keyword evidence="1" id="KW-1133">Transmembrane helix</keyword>
<feature type="transmembrane region" description="Helical" evidence="1">
    <location>
        <begin position="203"/>
        <end position="219"/>
    </location>
</feature>
<feature type="transmembrane region" description="Helical" evidence="1">
    <location>
        <begin position="112"/>
        <end position="132"/>
    </location>
</feature>
<dbReference type="Proteomes" id="UP000192591">
    <property type="component" value="Unassembled WGS sequence"/>
</dbReference>
<name>A0A1V9A5Y2_SACPI</name>
<feature type="transmembrane region" description="Helical" evidence="1">
    <location>
        <begin position="152"/>
        <end position="172"/>
    </location>
</feature>
<dbReference type="InterPro" id="IPR038330">
    <property type="entry name" value="TspO/MBR-related_sf"/>
</dbReference>
<feature type="transmembrane region" description="Helical" evidence="1">
    <location>
        <begin position="178"/>
        <end position="196"/>
    </location>
</feature>
<evidence type="ECO:0000313" key="2">
    <source>
        <dbReference type="EMBL" id="OQO92491.1"/>
    </source>
</evidence>
<dbReference type="AlphaFoldDB" id="A0A1V9A5Y2"/>
<dbReference type="RefSeq" id="WP_081191547.1">
    <property type="nucleotide sequence ID" value="NZ_MWIH01000005.1"/>
</dbReference>
<protein>
    <recommendedName>
        <fullName evidence="4">Tryptophan-rich sensory protein</fullName>
    </recommendedName>
</protein>
<dbReference type="Gene3D" id="1.20.1260.100">
    <property type="entry name" value="TspO/MBR protein"/>
    <property type="match status" value="1"/>
</dbReference>
<evidence type="ECO:0000256" key="1">
    <source>
        <dbReference type="SAM" id="Phobius"/>
    </source>
</evidence>
<feature type="transmembrane region" description="Helical" evidence="1">
    <location>
        <begin position="52"/>
        <end position="74"/>
    </location>
</feature>
<feature type="transmembrane region" description="Helical" evidence="1">
    <location>
        <begin position="86"/>
        <end position="106"/>
    </location>
</feature>
<sequence length="261" mass="26935">MGTDRRPGRADAVRAAAVLLAAVLQIVAGALGGTGAYGEPIGTVANSYPHPLLPAGTAFAIWSVIYVWIVALAVRQALPGQRSRALHRATGWWLVAAGVLNAAWVLTFGQRWAVVAQVVIVALLVCLGAALARASRIPAEGWPDRLLTQGAIAFYTGWVAVATMVGAVTTAVSLDAPVNAGVAVAVLLVAAVGLAWAATSADAVLFFAVPVLWALFWIGEATGDTAVRVVVAVVAAVVVLAILRRVVVAGRSATRRRIVWG</sequence>
<dbReference type="PANTHER" id="PTHR33802:SF1">
    <property type="entry name" value="XK-RELATED PROTEIN"/>
    <property type="match status" value="1"/>
</dbReference>
<comment type="caution">
    <text evidence="2">The sequence shown here is derived from an EMBL/GenBank/DDBJ whole genome shotgun (WGS) entry which is preliminary data.</text>
</comment>
<accession>A0A1V9A5Y2</accession>
<keyword evidence="1" id="KW-0812">Transmembrane</keyword>
<organism evidence="2 3">
    <name type="scientific">Saccharomonospora piscinae</name>
    <dbReference type="NCBI Taxonomy" id="687388"/>
    <lineage>
        <taxon>Bacteria</taxon>
        <taxon>Bacillati</taxon>
        <taxon>Actinomycetota</taxon>
        <taxon>Actinomycetes</taxon>
        <taxon>Pseudonocardiales</taxon>
        <taxon>Pseudonocardiaceae</taxon>
        <taxon>Saccharomonospora</taxon>
    </lineage>
</organism>
<keyword evidence="1" id="KW-0472">Membrane</keyword>
<feature type="transmembrane region" description="Helical" evidence="1">
    <location>
        <begin position="225"/>
        <end position="247"/>
    </location>
</feature>